<feature type="transmembrane region" description="Helical" evidence="1">
    <location>
        <begin position="12"/>
        <end position="36"/>
    </location>
</feature>
<protein>
    <recommendedName>
        <fullName evidence="4">DUF5518 domain-containing protein</fullName>
    </recommendedName>
</protein>
<dbReference type="PATRIC" id="fig|1434106.5.peg.3723"/>
<keyword evidence="1" id="KW-0472">Membrane</keyword>
<dbReference type="KEGG" id="mbar:MSBR2_2912"/>
<keyword evidence="1" id="KW-0812">Transmembrane</keyword>
<gene>
    <name evidence="2" type="ORF">MSBR2_2912</name>
</gene>
<accession>A0A0E3R3V3</accession>
<feature type="transmembrane region" description="Helical" evidence="1">
    <location>
        <begin position="78"/>
        <end position="109"/>
    </location>
</feature>
<organism evidence="2 3">
    <name type="scientific">Methanosarcina barkeri 227</name>
    <dbReference type="NCBI Taxonomy" id="1434106"/>
    <lineage>
        <taxon>Archaea</taxon>
        <taxon>Methanobacteriati</taxon>
        <taxon>Methanobacteriota</taxon>
        <taxon>Stenosarchaea group</taxon>
        <taxon>Methanomicrobia</taxon>
        <taxon>Methanosarcinales</taxon>
        <taxon>Methanosarcinaceae</taxon>
        <taxon>Methanosarcina</taxon>
    </lineage>
</organism>
<dbReference type="Proteomes" id="UP000033079">
    <property type="component" value="Chromosome"/>
</dbReference>
<evidence type="ECO:0000313" key="3">
    <source>
        <dbReference type="Proteomes" id="UP000033079"/>
    </source>
</evidence>
<feature type="transmembrane region" description="Helical" evidence="1">
    <location>
        <begin position="48"/>
        <end position="72"/>
    </location>
</feature>
<dbReference type="GeneID" id="24802002"/>
<dbReference type="HOGENOM" id="CLU_175254_0_0_2"/>
<name>A0A0E3R3V3_METBA</name>
<dbReference type="RefSeq" id="WP_230628942.1">
    <property type="nucleotide sequence ID" value="NZ_CP009530.1"/>
</dbReference>
<evidence type="ECO:0000256" key="1">
    <source>
        <dbReference type="SAM" id="Phobius"/>
    </source>
</evidence>
<dbReference type="Pfam" id="PF17647">
    <property type="entry name" value="DUF5518"/>
    <property type="match status" value="1"/>
</dbReference>
<dbReference type="AlphaFoldDB" id="A0A0E3R3V3"/>
<evidence type="ECO:0000313" key="2">
    <source>
        <dbReference type="EMBL" id="AKB59428.1"/>
    </source>
</evidence>
<dbReference type="InterPro" id="IPR040493">
    <property type="entry name" value="DUF5518"/>
</dbReference>
<keyword evidence="1" id="KW-1133">Transmembrane helix</keyword>
<proteinExistence type="predicted"/>
<sequence>MGGALIGMVCTFVFYFIPLVNSIAPFLGGFLGGYYADGGVGGGLKTGVLMTVFMIIPGFLLGGFLGSILSGVPVLGGFVAASAFIITIVIVAHTAVIGIIGSVIGAVLVEKGEV</sequence>
<evidence type="ECO:0008006" key="4">
    <source>
        <dbReference type="Google" id="ProtNLM"/>
    </source>
</evidence>
<reference evidence="2 3" key="1">
    <citation type="submission" date="2014-07" db="EMBL/GenBank/DDBJ databases">
        <title>Methanogenic archaea and the global carbon cycle.</title>
        <authorList>
            <person name="Henriksen J.R."/>
            <person name="Luke J."/>
            <person name="Reinhart S."/>
            <person name="Benedict M.N."/>
            <person name="Youngblut N.D."/>
            <person name="Metcalf M.E."/>
            <person name="Whitaker R.J."/>
            <person name="Metcalf W.W."/>
        </authorList>
    </citation>
    <scope>NUCLEOTIDE SEQUENCE [LARGE SCALE GENOMIC DNA]</scope>
    <source>
        <strain evidence="2 3">227</strain>
    </source>
</reference>
<dbReference type="EMBL" id="CP009530">
    <property type="protein sequence ID" value="AKB59428.1"/>
    <property type="molecule type" value="Genomic_DNA"/>
</dbReference>